<accession>A0A9W6TZJ2</accession>
<keyword evidence="2" id="KW-1185">Reference proteome</keyword>
<dbReference type="PANTHER" id="PTHR10492">
    <property type="match status" value="1"/>
</dbReference>
<dbReference type="PANTHER" id="PTHR10492:SF57">
    <property type="entry name" value="ATP-DEPENDENT DNA HELICASE"/>
    <property type="match status" value="1"/>
</dbReference>
<evidence type="ECO:0000313" key="2">
    <source>
        <dbReference type="Proteomes" id="UP001165083"/>
    </source>
</evidence>
<gene>
    <name evidence="1" type="ORF">Plil01_000888400</name>
</gene>
<reference evidence="1" key="1">
    <citation type="submission" date="2023-04" db="EMBL/GenBank/DDBJ databases">
        <title>Phytophthora lilii NBRC 32176.</title>
        <authorList>
            <person name="Ichikawa N."/>
            <person name="Sato H."/>
            <person name="Tonouchi N."/>
        </authorList>
    </citation>
    <scope>NUCLEOTIDE SEQUENCE</scope>
    <source>
        <strain evidence="1">NBRC 32176</strain>
    </source>
</reference>
<dbReference type="EMBL" id="BSXW01000437">
    <property type="protein sequence ID" value="GMF22319.1"/>
    <property type="molecule type" value="Genomic_DNA"/>
</dbReference>
<comment type="caution">
    <text evidence="1">The sequence shown here is derived from an EMBL/GenBank/DDBJ whole genome shotgun (WGS) entry which is preliminary data.</text>
</comment>
<dbReference type="OrthoDB" id="121295at2759"/>
<dbReference type="Proteomes" id="UP001165083">
    <property type="component" value="Unassembled WGS sequence"/>
</dbReference>
<dbReference type="AlphaFoldDB" id="A0A9W6TZJ2"/>
<evidence type="ECO:0000313" key="1">
    <source>
        <dbReference type="EMBL" id="GMF22319.1"/>
    </source>
</evidence>
<proteinExistence type="predicted"/>
<name>A0A9W6TZJ2_9STRA</name>
<protein>
    <submittedName>
        <fullName evidence="1">Unnamed protein product</fullName>
    </submittedName>
</protein>
<sequence>MSAKTRAWQAAWCVHVSHLRSNGSLPEDKPRARELIDKIVTAENPDKDKHPQLFETVMTCMLHGPCEDANSSCVCMKDGKCSKGFPKPFSDVTLANLNGYPIYRRRRRPPGVIRFNGKKYDNATINQWVVPYNPYCSEKYNCRINIEVCTDIAAVKYLYKYVYKGSDKAVLTLEAVTDDGQSSRREPNDPALPEYKVHIPSGGVHPAV</sequence>
<organism evidence="1 2">
    <name type="scientific">Phytophthora lilii</name>
    <dbReference type="NCBI Taxonomy" id="2077276"/>
    <lineage>
        <taxon>Eukaryota</taxon>
        <taxon>Sar</taxon>
        <taxon>Stramenopiles</taxon>
        <taxon>Oomycota</taxon>
        <taxon>Peronosporomycetes</taxon>
        <taxon>Peronosporales</taxon>
        <taxon>Peronosporaceae</taxon>
        <taxon>Phytophthora</taxon>
    </lineage>
</organism>